<evidence type="ECO:0000256" key="1">
    <source>
        <dbReference type="SAM" id="Phobius"/>
    </source>
</evidence>
<dbReference type="Proteomes" id="UP000196531">
    <property type="component" value="Unassembled WGS sequence"/>
</dbReference>
<feature type="transmembrane region" description="Helical" evidence="1">
    <location>
        <begin position="7"/>
        <end position="26"/>
    </location>
</feature>
<protein>
    <recommendedName>
        <fullName evidence="4">Acyltransferase</fullName>
    </recommendedName>
</protein>
<evidence type="ECO:0000313" key="2">
    <source>
        <dbReference type="EMBL" id="OUR95799.1"/>
    </source>
</evidence>
<name>A0A1Y5F5M6_9BACT</name>
<feature type="transmembrane region" description="Helical" evidence="1">
    <location>
        <begin position="98"/>
        <end position="116"/>
    </location>
</feature>
<comment type="caution">
    <text evidence="2">The sequence shown here is derived from an EMBL/GenBank/DDBJ whole genome shotgun (WGS) entry which is preliminary data.</text>
</comment>
<accession>A0A1Y5F5M6</accession>
<organism evidence="2 3">
    <name type="scientific">Halobacteriovorax marinus</name>
    <dbReference type="NCBI Taxonomy" id="97084"/>
    <lineage>
        <taxon>Bacteria</taxon>
        <taxon>Pseudomonadati</taxon>
        <taxon>Bdellovibrionota</taxon>
        <taxon>Bacteriovoracia</taxon>
        <taxon>Bacteriovoracales</taxon>
        <taxon>Halobacteriovoraceae</taxon>
        <taxon>Halobacteriovorax</taxon>
    </lineage>
</organism>
<dbReference type="AlphaFoldDB" id="A0A1Y5F5M6"/>
<dbReference type="EMBL" id="MAAO01000007">
    <property type="protein sequence ID" value="OUR95799.1"/>
    <property type="molecule type" value="Genomic_DNA"/>
</dbReference>
<gene>
    <name evidence="2" type="ORF">A9Q84_14960</name>
</gene>
<feature type="transmembrane region" description="Helical" evidence="1">
    <location>
        <begin position="62"/>
        <end position="86"/>
    </location>
</feature>
<keyword evidence="1" id="KW-0812">Transmembrane</keyword>
<evidence type="ECO:0000313" key="3">
    <source>
        <dbReference type="Proteomes" id="UP000196531"/>
    </source>
</evidence>
<proteinExistence type="predicted"/>
<reference evidence="3" key="1">
    <citation type="journal article" date="2017" name="Proc. Natl. Acad. Sci. U.S.A.">
        <title>Simulation of Deepwater Horizon oil plume reveals substrate specialization within a complex community of hydrocarbon-degraders.</title>
        <authorList>
            <person name="Hu P."/>
            <person name="Dubinsky E.A."/>
            <person name="Probst A.J."/>
            <person name="Wang J."/>
            <person name="Sieber C.M.K."/>
            <person name="Tom L.M."/>
            <person name="Gardinali P."/>
            <person name="Banfield J.F."/>
            <person name="Atlas R.M."/>
            <person name="Andersen G.L."/>
        </authorList>
    </citation>
    <scope>NUCLEOTIDE SEQUENCE [LARGE SCALE GENOMIC DNA]</scope>
</reference>
<keyword evidence="1" id="KW-0472">Membrane</keyword>
<feature type="transmembrane region" description="Helical" evidence="1">
    <location>
        <begin position="38"/>
        <end position="55"/>
    </location>
</feature>
<evidence type="ECO:0008006" key="4">
    <source>
        <dbReference type="Google" id="ProtNLM"/>
    </source>
</evidence>
<keyword evidence="1" id="KW-1133">Transmembrane helix</keyword>
<sequence>MKTKSTIAVRIIFGLIFLIFGLNGFLNFIPMPAPSAEGGAFLGALFKTGFIFPVIKAIEILVGLALLANVLVPFALVVITPIMVVMNLHHIILDPAGAALPVTLALLQAYLVYRYFGHYKQLLTIKAEL</sequence>